<feature type="transmembrane region" description="Helical" evidence="1">
    <location>
        <begin position="155"/>
        <end position="183"/>
    </location>
</feature>
<protein>
    <submittedName>
        <fullName evidence="2">ABC transporter permease</fullName>
    </submittedName>
</protein>
<dbReference type="Proteomes" id="UP000658980">
    <property type="component" value="Unassembled WGS sequence"/>
</dbReference>
<dbReference type="Pfam" id="PF12679">
    <property type="entry name" value="ABC2_membrane_2"/>
    <property type="match status" value="1"/>
</dbReference>
<keyword evidence="1" id="KW-0812">Transmembrane</keyword>
<feature type="transmembrane region" description="Helical" evidence="1">
    <location>
        <begin position="111"/>
        <end position="134"/>
    </location>
</feature>
<sequence>MTNLIHLIWNEQIKLYARKSTWVMFFALAILVLASGIISRLWDSEFQTTEYGTNWQVELQEENIRLTSEMDNDELSKLSNPFQLEKNMYHIENEIKPLPYDGWQFLYDNSFFTTLISLFTIIIAAGIVSNEFKWGTIKLLLIRPISRSKILLSKYLTVLLFAFTLIFFLIAISLLTGALFFGLNNPTQTVVLEHGMGYAHGSLLNVILKDYGLSLVTLLMMASFAFMISTIFRSSSMAIGLAVTLMLAGNSIVLFASHYSWAKYILFTNTNLGQYFNGAEPMMEGMSLSFSVTILCIYLALFLMASWVAFTKRDIAGH</sequence>
<feature type="transmembrane region" description="Helical" evidence="1">
    <location>
        <begin position="21"/>
        <end position="42"/>
    </location>
</feature>
<feature type="transmembrane region" description="Helical" evidence="1">
    <location>
        <begin position="288"/>
        <end position="310"/>
    </location>
</feature>
<dbReference type="RefSeq" id="WP_191715638.1">
    <property type="nucleotide sequence ID" value="NZ_JACSPU010000004.1"/>
</dbReference>
<comment type="caution">
    <text evidence="2">The sequence shown here is derived from an EMBL/GenBank/DDBJ whole genome shotgun (WGS) entry which is preliminary data.</text>
</comment>
<feature type="transmembrane region" description="Helical" evidence="1">
    <location>
        <begin position="211"/>
        <end position="232"/>
    </location>
</feature>
<name>A0ABR8WEJ2_9BACL</name>
<accession>A0ABR8WEJ2</accession>
<organism evidence="2 3">
    <name type="scientific">Planococcus wigleyi</name>
    <dbReference type="NCBI Taxonomy" id="2762216"/>
    <lineage>
        <taxon>Bacteria</taxon>
        <taxon>Bacillati</taxon>
        <taxon>Bacillota</taxon>
        <taxon>Bacilli</taxon>
        <taxon>Bacillales</taxon>
        <taxon>Caryophanaceae</taxon>
        <taxon>Planococcus</taxon>
    </lineage>
</organism>
<proteinExistence type="predicted"/>
<reference evidence="2 3" key="1">
    <citation type="submission" date="2020-08" db="EMBL/GenBank/DDBJ databases">
        <title>A Genomic Blueprint of the Chicken Gut Microbiome.</title>
        <authorList>
            <person name="Gilroy R."/>
            <person name="Ravi A."/>
            <person name="Getino M."/>
            <person name="Pursley I."/>
            <person name="Horton D.L."/>
            <person name="Alikhan N.-F."/>
            <person name="Baker D."/>
            <person name="Gharbi K."/>
            <person name="Hall N."/>
            <person name="Watson M."/>
            <person name="Adriaenssens E.M."/>
            <person name="Foster-Nyarko E."/>
            <person name="Jarju S."/>
            <person name="Secka A."/>
            <person name="Antonio M."/>
            <person name="Oren A."/>
            <person name="Chaudhuri R."/>
            <person name="La Ragione R.M."/>
            <person name="Hildebrand F."/>
            <person name="Pallen M.J."/>
        </authorList>
    </citation>
    <scope>NUCLEOTIDE SEQUENCE [LARGE SCALE GENOMIC DNA]</scope>
    <source>
        <strain evidence="2 3">Sa1BUA13</strain>
    </source>
</reference>
<keyword evidence="1" id="KW-0472">Membrane</keyword>
<dbReference type="EMBL" id="JACSPU010000004">
    <property type="protein sequence ID" value="MBD8015444.1"/>
    <property type="molecule type" value="Genomic_DNA"/>
</dbReference>
<keyword evidence="1" id="KW-1133">Transmembrane helix</keyword>
<dbReference type="PANTHER" id="PTHR37305:SF1">
    <property type="entry name" value="MEMBRANE PROTEIN"/>
    <property type="match status" value="1"/>
</dbReference>
<dbReference type="PANTHER" id="PTHR37305">
    <property type="entry name" value="INTEGRAL MEMBRANE PROTEIN-RELATED"/>
    <property type="match status" value="1"/>
</dbReference>
<evidence type="ECO:0000313" key="3">
    <source>
        <dbReference type="Proteomes" id="UP000658980"/>
    </source>
</evidence>
<keyword evidence="3" id="KW-1185">Reference proteome</keyword>
<gene>
    <name evidence="2" type="ORF">H9630_11520</name>
</gene>
<evidence type="ECO:0000313" key="2">
    <source>
        <dbReference type="EMBL" id="MBD8015444.1"/>
    </source>
</evidence>
<evidence type="ECO:0000256" key="1">
    <source>
        <dbReference type="SAM" id="Phobius"/>
    </source>
</evidence>
<feature type="transmembrane region" description="Helical" evidence="1">
    <location>
        <begin position="239"/>
        <end position="261"/>
    </location>
</feature>